<dbReference type="EMBL" id="RQGG01000028">
    <property type="protein sequence ID" value="TGL53075.1"/>
    <property type="molecule type" value="Genomic_DNA"/>
</dbReference>
<dbReference type="Proteomes" id="UP000297609">
    <property type="component" value="Unassembled WGS sequence"/>
</dbReference>
<evidence type="ECO:0000313" key="2">
    <source>
        <dbReference type="Proteomes" id="UP000297609"/>
    </source>
</evidence>
<accession>A0A4R9JT40</accession>
<name>A0A4R9JT40_9LEPT</name>
<dbReference type="OrthoDB" id="342996at2"/>
<organism evidence="1 2">
    <name type="scientific">Leptospira kemamanensis</name>
    <dbReference type="NCBI Taxonomy" id="2484942"/>
    <lineage>
        <taxon>Bacteria</taxon>
        <taxon>Pseudomonadati</taxon>
        <taxon>Spirochaetota</taxon>
        <taxon>Spirochaetia</taxon>
        <taxon>Leptospirales</taxon>
        <taxon>Leptospiraceae</taxon>
        <taxon>Leptospira</taxon>
    </lineage>
</organism>
<keyword evidence="2" id="KW-1185">Reference proteome</keyword>
<dbReference type="RefSeq" id="WP_135619342.1">
    <property type="nucleotide sequence ID" value="NZ_RQGG01000028.1"/>
</dbReference>
<protein>
    <submittedName>
        <fullName evidence="1">Uncharacterized protein</fullName>
    </submittedName>
</protein>
<reference evidence="1" key="1">
    <citation type="journal article" date="2019" name="PLoS Negl. Trop. Dis.">
        <title>Revisiting the worldwide diversity of Leptospira species in the environment.</title>
        <authorList>
            <person name="Vincent A.T."/>
            <person name="Schiettekatte O."/>
            <person name="Bourhy P."/>
            <person name="Veyrier F.J."/>
            <person name="Picardeau M."/>
        </authorList>
    </citation>
    <scope>NUCLEOTIDE SEQUENCE [LARGE SCALE GENOMIC DNA]</scope>
    <source>
        <strain evidence="1">201702454</strain>
    </source>
</reference>
<evidence type="ECO:0000313" key="1">
    <source>
        <dbReference type="EMBL" id="TGL53075.1"/>
    </source>
</evidence>
<dbReference type="AlphaFoldDB" id="A0A4R9JT40"/>
<proteinExistence type="predicted"/>
<sequence>MKVFLSTSFLEALIQSDKKEILKENLFTGITSHIRYFSSAYSLHMLFLSLGSLSLEQKRMVLRNIEDLTDSIFSVSMDEIRSELLLVEGLGLEQVIALNQGMDEFYEFSKLEKPTHPLLKMRNFFGETK</sequence>
<gene>
    <name evidence="1" type="ORF">EHQ59_09030</name>
</gene>
<comment type="caution">
    <text evidence="1">The sequence shown here is derived from an EMBL/GenBank/DDBJ whole genome shotgun (WGS) entry which is preliminary data.</text>
</comment>